<feature type="transmembrane region" description="Helical" evidence="13">
    <location>
        <begin position="359"/>
        <end position="379"/>
    </location>
</feature>
<dbReference type="GO" id="GO:0006811">
    <property type="term" value="P:monoatomic ion transport"/>
    <property type="evidence" value="ECO:0007669"/>
    <property type="project" value="UniProtKB-KW"/>
</dbReference>
<dbReference type="GO" id="GO:0015297">
    <property type="term" value="F:antiporter activity"/>
    <property type="evidence" value="ECO:0007669"/>
    <property type="project" value="UniProtKB-KW"/>
</dbReference>
<evidence type="ECO:0000313" key="14">
    <source>
        <dbReference type="EMBL" id="MRN53696.1"/>
    </source>
</evidence>
<keyword evidence="15" id="KW-1185">Reference proteome</keyword>
<evidence type="ECO:0000256" key="3">
    <source>
        <dbReference type="ARBA" id="ARBA00010199"/>
    </source>
</evidence>
<evidence type="ECO:0000256" key="10">
    <source>
        <dbReference type="ARBA" id="ARBA00023065"/>
    </source>
</evidence>
<dbReference type="Pfam" id="PF01554">
    <property type="entry name" value="MatE"/>
    <property type="match status" value="2"/>
</dbReference>
<keyword evidence="5" id="KW-0813">Transport</keyword>
<evidence type="ECO:0000256" key="12">
    <source>
        <dbReference type="ARBA" id="ARBA00031636"/>
    </source>
</evidence>
<proteinExistence type="inferred from homology"/>
<accession>A0A7X2H543</accession>
<dbReference type="GO" id="GO:0005886">
    <property type="term" value="C:plasma membrane"/>
    <property type="evidence" value="ECO:0007669"/>
    <property type="project" value="UniProtKB-SubCell"/>
</dbReference>
<protein>
    <recommendedName>
        <fullName evidence="4">Probable multidrug resistance protein NorM</fullName>
    </recommendedName>
    <alternativeName>
        <fullName evidence="12">Multidrug-efflux transporter</fullName>
    </alternativeName>
</protein>
<keyword evidence="9 13" id="KW-1133">Transmembrane helix</keyword>
<dbReference type="NCBIfam" id="TIGR00797">
    <property type="entry name" value="matE"/>
    <property type="match status" value="1"/>
</dbReference>
<evidence type="ECO:0000313" key="15">
    <source>
        <dbReference type="Proteomes" id="UP000463051"/>
    </source>
</evidence>
<evidence type="ECO:0000256" key="6">
    <source>
        <dbReference type="ARBA" id="ARBA00022449"/>
    </source>
</evidence>
<dbReference type="GO" id="GO:0042910">
    <property type="term" value="F:xenobiotic transmembrane transporter activity"/>
    <property type="evidence" value="ECO:0007669"/>
    <property type="project" value="InterPro"/>
</dbReference>
<feature type="transmembrane region" description="Helical" evidence="13">
    <location>
        <begin position="193"/>
        <end position="214"/>
    </location>
</feature>
<dbReference type="InterPro" id="IPR048279">
    <property type="entry name" value="MdtK-like"/>
</dbReference>
<dbReference type="AlphaFoldDB" id="A0A7X2H543"/>
<dbReference type="PIRSF" id="PIRSF006603">
    <property type="entry name" value="DinF"/>
    <property type="match status" value="1"/>
</dbReference>
<evidence type="ECO:0000256" key="8">
    <source>
        <dbReference type="ARBA" id="ARBA00022692"/>
    </source>
</evidence>
<dbReference type="InterPro" id="IPR002528">
    <property type="entry name" value="MATE_fam"/>
</dbReference>
<feature type="transmembrane region" description="Helical" evidence="13">
    <location>
        <begin position="417"/>
        <end position="435"/>
    </location>
</feature>
<keyword evidence="10" id="KW-0406">Ion transport</keyword>
<comment type="function">
    <text evidence="1">Multidrug efflux pump.</text>
</comment>
<feature type="transmembrane region" description="Helical" evidence="13">
    <location>
        <begin position="88"/>
        <end position="111"/>
    </location>
</feature>
<keyword evidence="11 13" id="KW-0472">Membrane</keyword>
<keyword evidence="6" id="KW-0050">Antiport</keyword>
<evidence type="ECO:0000256" key="11">
    <source>
        <dbReference type="ARBA" id="ARBA00023136"/>
    </source>
</evidence>
<comment type="caution">
    <text evidence="14">The sequence shown here is derived from an EMBL/GenBank/DDBJ whole genome shotgun (WGS) entry which is preliminary data.</text>
</comment>
<evidence type="ECO:0000256" key="2">
    <source>
        <dbReference type="ARBA" id="ARBA00004651"/>
    </source>
</evidence>
<evidence type="ECO:0000256" key="1">
    <source>
        <dbReference type="ARBA" id="ARBA00003408"/>
    </source>
</evidence>
<keyword evidence="8 13" id="KW-0812">Transmembrane</keyword>
<evidence type="ECO:0000256" key="7">
    <source>
        <dbReference type="ARBA" id="ARBA00022475"/>
    </source>
</evidence>
<sequence>MNALDLQFRKDMKRLVIPSVLQMLLGNSFSLINTLMVGGLGDTAIAITAAVGQISFILGMLLTAIYGISAYITQFFGKEDFINVKKTFGLMLISSLILSSIVFMLVSMFKAPLISLFIKDESAIAYGIQYLSVIVFVFLINAIKDVYSNALGSIGKVKLTLIVGIMAMFVNISLDYVLIYGKFGFPRYGIVGAAWSTLVSSMLSAIILLGYVYWNKYYFNVTLKEILSIRWKFTRKIYITTLPLLFHEGMWSVGNMLYAVAFGHLGVAALATYQLALTFNGYFMIGIFGFAYAARVMIGEKLSQVDSGEYLIYARKFTRIALYSGVIVGALILLLNPYIVYLFPNISIEVLTSFRNVMVIQAVVMIMFFLNNLWIVGMFRAGGDNMYTMKLILVTTWLIALPLVFAGVYIFHLSVEIVYMMFVFEEVAKAGIGYFRYRSNKWARNLVRNM</sequence>
<dbReference type="RefSeq" id="WP_154118696.1">
    <property type="nucleotide sequence ID" value="NZ_WJXB01000003.1"/>
</dbReference>
<keyword evidence="7" id="KW-1003">Cell membrane</keyword>
<evidence type="ECO:0000256" key="4">
    <source>
        <dbReference type="ARBA" id="ARBA00020268"/>
    </source>
</evidence>
<feature type="transmembrane region" description="Helical" evidence="13">
    <location>
        <begin position="54"/>
        <end position="76"/>
    </location>
</feature>
<comment type="similarity">
    <text evidence="3">Belongs to the multi antimicrobial extrusion (MATE) (TC 2.A.66.1) family.</text>
</comment>
<evidence type="ECO:0000256" key="9">
    <source>
        <dbReference type="ARBA" id="ARBA00022989"/>
    </source>
</evidence>
<dbReference type="PANTHER" id="PTHR43298:SF2">
    <property type="entry name" value="FMN_FAD EXPORTER YEEO-RELATED"/>
    <property type="match status" value="1"/>
</dbReference>
<evidence type="ECO:0000256" key="13">
    <source>
        <dbReference type="SAM" id="Phobius"/>
    </source>
</evidence>
<organism evidence="14 15">
    <name type="scientific">Paenibacillus monticola</name>
    <dbReference type="NCBI Taxonomy" id="2666075"/>
    <lineage>
        <taxon>Bacteria</taxon>
        <taxon>Bacillati</taxon>
        <taxon>Bacillota</taxon>
        <taxon>Bacilli</taxon>
        <taxon>Bacillales</taxon>
        <taxon>Paenibacillaceae</taxon>
        <taxon>Paenibacillus</taxon>
    </lineage>
</organism>
<dbReference type="Proteomes" id="UP000463051">
    <property type="component" value="Unassembled WGS sequence"/>
</dbReference>
<feature type="transmembrane region" description="Helical" evidence="13">
    <location>
        <begin position="391"/>
        <end position="411"/>
    </location>
</feature>
<dbReference type="PANTHER" id="PTHR43298">
    <property type="entry name" value="MULTIDRUG RESISTANCE PROTEIN NORM-RELATED"/>
    <property type="match status" value="1"/>
</dbReference>
<reference evidence="14 15" key="1">
    <citation type="submission" date="2019-11" db="EMBL/GenBank/DDBJ databases">
        <title>Paenibacillus monticola sp. nov., a novel PGPR strain isolated from mountain sample in China.</title>
        <authorList>
            <person name="Zhao Q."/>
            <person name="Li H.-P."/>
            <person name="Zhang J.-L."/>
        </authorList>
    </citation>
    <scope>NUCLEOTIDE SEQUENCE [LARGE SCALE GENOMIC DNA]</scope>
    <source>
        <strain evidence="14 15">LC-T2</strain>
    </source>
</reference>
<dbReference type="EMBL" id="WJXB01000003">
    <property type="protein sequence ID" value="MRN53696.1"/>
    <property type="molecule type" value="Genomic_DNA"/>
</dbReference>
<evidence type="ECO:0000256" key="5">
    <source>
        <dbReference type="ARBA" id="ARBA00022448"/>
    </source>
</evidence>
<name>A0A7X2H543_9BACL</name>
<comment type="subcellular location">
    <subcellularLocation>
        <location evidence="2">Cell membrane</location>
        <topology evidence="2">Multi-pass membrane protein</topology>
    </subcellularLocation>
</comment>
<gene>
    <name evidence="14" type="ORF">GJB61_11890</name>
</gene>
<feature type="transmembrane region" description="Helical" evidence="13">
    <location>
        <begin position="123"/>
        <end position="147"/>
    </location>
</feature>
<feature type="transmembrane region" description="Helical" evidence="13">
    <location>
        <begin position="159"/>
        <end position="181"/>
    </location>
</feature>
<feature type="transmembrane region" description="Helical" evidence="13">
    <location>
        <begin position="320"/>
        <end position="339"/>
    </location>
</feature>
<dbReference type="InterPro" id="IPR050222">
    <property type="entry name" value="MATE_MdtK"/>
</dbReference>